<feature type="transmembrane region" description="Helical" evidence="2">
    <location>
        <begin position="681"/>
        <end position="705"/>
    </location>
</feature>
<organism evidence="6 7">
    <name type="scientific">Mya arenaria</name>
    <name type="common">Soft-shell clam</name>
    <dbReference type="NCBI Taxonomy" id="6604"/>
    <lineage>
        <taxon>Eukaryota</taxon>
        <taxon>Metazoa</taxon>
        <taxon>Spiralia</taxon>
        <taxon>Lophotrochozoa</taxon>
        <taxon>Mollusca</taxon>
        <taxon>Bivalvia</taxon>
        <taxon>Autobranchia</taxon>
        <taxon>Heteroconchia</taxon>
        <taxon>Euheterodonta</taxon>
        <taxon>Imparidentia</taxon>
        <taxon>Neoheterodontei</taxon>
        <taxon>Myida</taxon>
        <taxon>Myoidea</taxon>
        <taxon>Myidae</taxon>
        <taxon>Mya</taxon>
    </lineage>
</organism>
<dbReference type="InterPro" id="IPR000742">
    <property type="entry name" value="EGF"/>
</dbReference>
<accession>A0ABY7F361</accession>
<dbReference type="Gene3D" id="2.170.300.10">
    <property type="entry name" value="Tie2 ligand-binding domain superfamily"/>
    <property type="match status" value="1"/>
</dbReference>
<keyword evidence="1" id="KW-0245">EGF-like domain</keyword>
<evidence type="ECO:0000259" key="4">
    <source>
        <dbReference type="PROSITE" id="PS00022"/>
    </source>
</evidence>
<keyword evidence="3" id="KW-0732">Signal</keyword>
<keyword evidence="7" id="KW-1185">Reference proteome</keyword>
<dbReference type="SMART" id="SM00181">
    <property type="entry name" value="EGF"/>
    <property type="match status" value="10"/>
</dbReference>
<proteinExistence type="predicted"/>
<dbReference type="InterPro" id="IPR002049">
    <property type="entry name" value="LE_dom"/>
</dbReference>
<feature type="domain" description="EGF-like" evidence="4">
    <location>
        <begin position="416"/>
        <end position="427"/>
    </location>
</feature>
<feature type="chain" id="PRO_5045661965" evidence="3">
    <location>
        <begin position="17"/>
        <end position="824"/>
    </location>
</feature>
<dbReference type="SUPFAM" id="SSF57184">
    <property type="entry name" value="Growth factor receptor domain"/>
    <property type="match status" value="2"/>
</dbReference>
<evidence type="ECO:0000313" key="7">
    <source>
        <dbReference type="Proteomes" id="UP001164746"/>
    </source>
</evidence>
<dbReference type="PANTHER" id="PTHR24043">
    <property type="entry name" value="SCAVENGER RECEPTOR CLASS F"/>
    <property type="match status" value="1"/>
</dbReference>
<gene>
    <name evidence="6" type="ORF">MAR_031217</name>
</gene>
<dbReference type="InterPro" id="IPR009030">
    <property type="entry name" value="Growth_fac_rcpt_cys_sf"/>
</dbReference>
<feature type="domain" description="Laminin EGF-like" evidence="5">
    <location>
        <begin position="416"/>
        <end position="450"/>
    </location>
</feature>
<dbReference type="PROSITE" id="PS01248">
    <property type="entry name" value="EGF_LAM_1"/>
    <property type="match status" value="1"/>
</dbReference>
<evidence type="ECO:0000313" key="6">
    <source>
        <dbReference type="EMBL" id="WAR16623.1"/>
    </source>
</evidence>
<dbReference type="PROSITE" id="PS00022">
    <property type="entry name" value="EGF_1"/>
    <property type="match status" value="1"/>
</dbReference>
<dbReference type="Proteomes" id="UP001164746">
    <property type="component" value="Chromosome 10"/>
</dbReference>
<dbReference type="InterPro" id="IPR042635">
    <property type="entry name" value="MEGF10/SREC1/2-like"/>
</dbReference>
<evidence type="ECO:0000259" key="5">
    <source>
        <dbReference type="PROSITE" id="PS01248"/>
    </source>
</evidence>
<protein>
    <submittedName>
        <fullName evidence="6">TENX-like protein</fullName>
    </submittedName>
</protein>
<reference evidence="6" key="1">
    <citation type="submission" date="2022-11" db="EMBL/GenBank/DDBJ databases">
        <title>Centuries of genome instability and evolution in soft-shell clam transmissible cancer (bioRxiv).</title>
        <authorList>
            <person name="Hart S.F.M."/>
            <person name="Yonemitsu M.A."/>
            <person name="Giersch R.M."/>
            <person name="Beal B.F."/>
            <person name="Arriagada G."/>
            <person name="Davis B.W."/>
            <person name="Ostrander E.A."/>
            <person name="Goff S.P."/>
            <person name="Metzger M.J."/>
        </authorList>
    </citation>
    <scope>NUCLEOTIDE SEQUENCE</scope>
    <source>
        <strain evidence="6">MELC-2E11</strain>
        <tissue evidence="6">Siphon/mantle</tissue>
    </source>
</reference>
<sequence>MFAFVFLFLLMRVVCTHTCSRCQCCAQGLEKCTYRGDCKYGCIDGYYGNTCTDKCKPNCLSCIQNSGFCSKCKSGYYFNTYYCHDCGSQCQSCLPYGCDYCNDGYWGKTCKNRCPESCTSCQKSDGYCRSCDLGYYLYNGNCTTCVTHCANCALYGCNLCNDGHWGGICENSCTERCKSCTKESGNCLSCEAGYWGSTCDEFCVENCLECDRWNGNCNSCKSGNWGYSCTACGVQCKKCSQSYGCLECNDGYFGETCRKYCGLYCQTCDISYDCTDCLPGYYKHNNYCIQCHFKEYGCICTSNEQCSGCVDGYFLDPQMCSKCPDPCTSCTRSSLSGYIECKSCTSGRFGETCQYVCSRDCRNGICEEENAVCRCNQNYNGKSCDMCVSGRFGEKCDHVCSIGCKLGNCMNETGFCLCKTGWSGQRCDTCMDGYYGRHCDKTCPIFCQTCDINGLCLICKSGFSNLQNHCKCRRDKCVNERNCTSCKNTSFHFDNDVCCLCDLGECLSCSQINDTVICSICNAGFYPSKRGQCLECNANCIEQSCSSSSGKCLKGYNDGFWSDTCENGCDAECKSCRQLDGMCTKCINSSKHGPHCSLDCYTACKNVVCDINGNCLNGCDRNTYGKQCENACDEHCLSNGNNTICSEQTGMCLFGCKPGYRGDFCPEEVGKTNERHTSLSAALGGGISGGITLLIIIVIVGMFWFRKRRRSHTELDTLENNESLHDAQRDYDTVDTNLPEVELNDLRRRSNTEHNDSQNNDIVQDARRDYDIVDTNLREVELNDLRYETLEVNEVHTMDQTADYSSIPEQENDIIAYENVIGGL</sequence>
<dbReference type="PRINTS" id="PR00011">
    <property type="entry name" value="EGFLAMININ"/>
</dbReference>
<name>A0ABY7F361_MYAAR</name>
<feature type="signal peptide" evidence="3">
    <location>
        <begin position="1"/>
        <end position="16"/>
    </location>
</feature>
<dbReference type="PANTHER" id="PTHR24043:SF8">
    <property type="entry name" value="EGF-LIKE DOMAIN-CONTAINING PROTEIN"/>
    <property type="match status" value="1"/>
</dbReference>
<evidence type="ECO:0000256" key="3">
    <source>
        <dbReference type="SAM" id="SignalP"/>
    </source>
</evidence>
<evidence type="ECO:0000256" key="1">
    <source>
        <dbReference type="ARBA" id="ARBA00022536"/>
    </source>
</evidence>
<keyword evidence="2" id="KW-1133">Transmembrane helix</keyword>
<keyword evidence="2" id="KW-0812">Transmembrane</keyword>
<dbReference type="EMBL" id="CP111021">
    <property type="protein sequence ID" value="WAR16623.1"/>
    <property type="molecule type" value="Genomic_DNA"/>
</dbReference>
<keyword evidence="2" id="KW-0472">Membrane</keyword>
<evidence type="ECO:0000256" key="2">
    <source>
        <dbReference type="SAM" id="Phobius"/>
    </source>
</evidence>